<comment type="caution">
    <text evidence="14">The sequence shown here is derived from an EMBL/GenBank/DDBJ whole genome shotgun (WGS) entry which is preliminary data.</text>
</comment>
<evidence type="ECO:0000256" key="1">
    <source>
        <dbReference type="ARBA" id="ARBA00006485"/>
    </source>
</evidence>
<dbReference type="PROSITE" id="PS50011">
    <property type="entry name" value="PROTEIN_KINASE_DOM"/>
    <property type="match status" value="1"/>
</dbReference>
<dbReference type="FunFam" id="3.30.200.20:FF:000664">
    <property type="entry name" value="Cyclin-dependent kinase F-1"/>
    <property type="match status" value="1"/>
</dbReference>
<dbReference type="InterPro" id="IPR008271">
    <property type="entry name" value="Ser/Thr_kinase_AS"/>
</dbReference>
<feature type="region of interest" description="Disordered" evidence="12">
    <location>
        <begin position="228"/>
        <end position="255"/>
    </location>
</feature>
<dbReference type="InterPro" id="IPR050108">
    <property type="entry name" value="CDK"/>
</dbReference>
<dbReference type="InterPro" id="IPR011009">
    <property type="entry name" value="Kinase-like_dom_sf"/>
</dbReference>
<organism evidence="14 15">
    <name type="scientific">Platanthera zijinensis</name>
    <dbReference type="NCBI Taxonomy" id="2320716"/>
    <lineage>
        <taxon>Eukaryota</taxon>
        <taxon>Viridiplantae</taxon>
        <taxon>Streptophyta</taxon>
        <taxon>Embryophyta</taxon>
        <taxon>Tracheophyta</taxon>
        <taxon>Spermatophyta</taxon>
        <taxon>Magnoliopsida</taxon>
        <taxon>Liliopsida</taxon>
        <taxon>Asparagales</taxon>
        <taxon>Orchidaceae</taxon>
        <taxon>Orchidoideae</taxon>
        <taxon>Orchideae</taxon>
        <taxon>Orchidinae</taxon>
        <taxon>Platanthera</taxon>
    </lineage>
</organism>
<feature type="domain" description="Protein kinase" evidence="13">
    <location>
        <begin position="23"/>
        <end position="403"/>
    </location>
</feature>
<dbReference type="GO" id="GO:0005634">
    <property type="term" value="C:nucleus"/>
    <property type="evidence" value="ECO:0007669"/>
    <property type="project" value="TreeGrafter"/>
</dbReference>
<keyword evidence="3" id="KW-0808">Transferase</keyword>
<dbReference type="AlphaFoldDB" id="A0AAP0G631"/>
<evidence type="ECO:0000256" key="9">
    <source>
        <dbReference type="ARBA" id="ARBA00049280"/>
    </source>
</evidence>
<evidence type="ECO:0000256" key="5">
    <source>
        <dbReference type="ARBA" id="ARBA00022777"/>
    </source>
</evidence>
<dbReference type="Gene3D" id="1.10.510.10">
    <property type="entry name" value="Transferase(Phosphotransferase) domain 1"/>
    <property type="match status" value="2"/>
</dbReference>
<feature type="region of interest" description="Disordered" evidence="12">
    <location>
        <begin position="413"/>
        <end position="457"/>
    </location>
</feature>
<evidence type="ECO:0000256" key="11">
    <source>
        <dbReference type="RuleBase" id="RU000304"/>
    </source>
</evidence>
<evidence type="ECO:0000256" key="4">
    <source>
        <dbReference type="ARBA" id="ARBA00022741"/>
    </source>
</evidence>
<evidence type="ECO:0000313" key="15">
    <source>
        <dbReference type="Proteomes" id="UP001418222"/>
    </source>
</evidence>
<protein>
    <submittedName>
        <fullName evidence="14">Cyclin-dependent kinase F-1</fullName>
    </submittedName>
</protein>
<evidence type="ECO:0000256" key="6">
    <source>
        <dbReference type="ARBA" id="ARBA00022840"/>
    </source>
</evidence>
<comment type="catalytic activity">
    <reaction evidence="8">
        <text>L-seryl-[protein] + ATP = O-phospho-L-seryl-[protein] + ADP + H(+)</text>
        <dbReference type="Rhea" id="RHEA:17989"/>
        <dbReference type="Rhea" id="RHEA-COMP:9863"/>
        <dbReference type="Rhea" id="RHEA-COMP:11604"/>
        <dbReference type="ChEBI" id="CHEBI:15378"/>
        <dbReference type="ChEBI" id="CHEBI:29999"/>
        <dbReference type="ChEBI" id="CHEBI:30616"/>
        <dbReference type="ChEBI" id="CHEBI:83421"/>
        <dbReference type="ChEBI" id="CHEBI:456216"/>
        <dbReference type="EC" id="2.7.11.22"/>
    </reaction>
</comment>
<evidence type="ECO:0000256" key="12">
    <source>
        <dbReference type="SAM" id="MobiDB-lite"/>
    </source>
</evidence>
<dbReference type="PANTHER" id="PTHR24056:SF171">
    <property type="entry name" value="CYCLIN-DEPENDENT KINASE 20"/>
    <property type="match status" value="1"/>
</dbReference>
<name>A0AAP0G631_9ASPA</name>
<evidence type="ECO:0000256" key="2">
    <source>
        <dbReference type="ARBA" id="ARBA00022527"/>
    </source>
</evidence>
<dbReference type="GO" id="GO:0005524">
    <property type="term" value="F:ATP binding"/>
    <property type="evidence" value="ECO:0007669"/>
    <property type="project" value="UniProtKB-UniRule"/>
</dbReference>
<dbReference type="Pfam" id="PF00069">
    <property type="entry name" value="Pkinase"/>
    <property type="match status" value="2"/>
</dbReference>
<comment type="catalytic activity">
    <reaction evidence="7">
        <text>L-threonyl-[protein] + ATP = O-phospho-L-threonyl-[protein] + ADP + H(+)</text>
        <dbReference type="Rhea" id="RHEA:46608"/>
        <dbReference type="Rhea" id="RHEA-COMP:11060"/>
        <dbReference type="Rhea" id="RHEA-COMP:11605"/>
        <dbReference type="ChEBI" id="CHEBI:15378"/>
        <dbReference type="ChEBI" id="CHEBI:30013"/>
        <dbReference type="ChEBI" id="CHEBI:30616"/>
        <dbReference type="ChEBI" id="CHEBI:61977"/>
        <dbReference type="ChEBI" id="CHEBI:456216"/>
        <dbReference type="EC" id="2.7.11.22"/>
    </reaction>
</comment>
<comment type="similarity">
    <text evidence="1">Belongs to the protein kinase superfamily. CMGC Ser/Thr protein kinase family. CDC2/CDKX subfamily.</text>
</comment>
<evidence type="ECO:0000259" key="13">
    <source>
        <dbReference type="PROSITE" id="PS50011"/>
    </source>
</evidence>
<sequence length="464" mass="51208">MAAPPLSSRSWTIYGRSDITDHYEILDRIGSGAYSDVYRGRRHSDGLIVALKEIHDYQSAFREIEALQILIHAPNVVDLIDYFWQEDDDAVLVLEYLRADLAAVIRDGKKAGGLLVGEVKQWMVQILAGVDACHRNLVVHRDLKPSNLLISADGVLKLADFGQARILQGTKFMNEADNFALSEHVSEDKEASVVELSNPSQGGAMSINELEYLDEVQDVKAKYSDEMDKETNTQDGDASCLATCSTDDIEDDPYKSPYPYELPEGVEEGESGTMTSCVGTRWFRAPELLYGSTNYGHEADLWSLGCIFAELLSLEPLFPGTSDIDQIGRIIGVMGDFNEETSPGCSKLPDYGKIFFNKVESPIGLESCLQGRSASEVVLLKKLIHYDPARRAPAAELLGDAYFKEEPAPLPLNELKVPESRDGQDEKSSGEWGGYRDIRSDSDSDDFGGVNVTDTGKGFCIRFS</sequence>
<keyword evidence="4 10" id="KW-0547">Nucleotide-binding</keyword>
<dbReference type="InterPro" id="IPR000719">
    <property type="entry name" value="Prot_kinase_dom"/>
</dbReference>
<gene>
    <name evidence="14" type="primary">CDKF-1</name>
    <name evidence="14" type="ORF">KSP39_PZI011035</name>
</gene>
<comment type="catalytic activity">
    <reaction evidence="9">
        <text>[DNA-directed RNA polymerase] + ATP = phospho-[DNA-directed RNA polymerase] + ADP + H(+)</text>
        <dbReference type="Rhea" id="RHEA:10216"/>
        <dbReference type="Rhea" id="RHEA-COMP:11321"/>
        <dbReference type="Rhea" id="RHEA-COMP:11322"/>
        <dbReference type="ChEBI" id="CHEBI:15378"/>
        <dbReference type="ChEBI" id="CHEBI:30616"/>
        <dbReference type="ChEBI" id="CHEBI:43176"/>
        <dbReference type="ChEBI" id="CHEBI:68546"/>
        <dbReference type="ChEBI" id="CHEBI:456216"/>
        <dbReference type="EC" id="2.7.11.23"/>
    </reaction>
</comment>
<dbReference type="SUPFAM" id="SSF56112">
    <property type="entry name" value="Protein kinase-like (PK-like)"/>
    <property type="match status" value="1"/>
</dbReference>
<evidence type="ECO:0000256" key="10">
    <source>
        <dbReference type="PROSITE-ProRule" id="PRU10141"/>
    </source>
</evidence>
<dbReference type="SMART" id="SM00220">
    <property type="entry name" value="S_TKc"/>
    <property type="match status" value="1"/>
</dbReference>
<evidence type="ECO:0000256" key="3">
    <source>
        <dbReference type="ARBA" id="ARBA00022679"/>
    </source>
</evidence>
<evidence type="ECO:0000256" key="7">
    <source>
        <dbReference type="ARBA" id="ARBA00047811"/>
    </source>
</evidence>
<keyword evidence="6 10" id="KW-0067">ATP-binding</keyword>
<evidence type="ECO:0000313" key="14">
    <source>
        <dbReference type="EMBL" id="KAK8939012.1"/>
    </source>
</evidence>
<dbReference type="PROSITE" id="PS00108">
    <property type="entry name" value="PROTEIN_KINASE_ST"/>
    <property type="match status" value="1"/>
</dbReference>
<proteinExistence type="inferred from homology"/>
<dbReference type="GO" id="GO:0004693">
    <property type="term" value="F:cyclin-dependent protein serine/threonine kinase activity"/>
    <property type="evidence" value="ECO:0007669"/>
    <property type="project" value="UniProtKB-EC"/>
</dbReference>
<dbReference type="InterPro" id="IPR017441">
    <property type="entry name" value="Protein_kinase_ATP_BS"/>
</dbReference>
<keyword evidence="5 14" id="KW-0418">Kinase</keyword>
<reference evidence="14 15" key="1">
    <citation type="journal article" date="2022" name="Nat. Plants">
        <title>Genomes of leafy and leafless Platanthera orchids illuminate the evolution of mycoheterotrophy.</title>
        <authorList>
            <person name="Li M.H."/>
            <person name="Liu K.W."/>
            <person name="Li Z."/>
            <person name="Lu H.C."/>
            <person name="Ye Q.L."/>
            <person name="Zhang D."/>
            <person name="Wang J.Y."/>
            <person name="Li Y.F."/>
            <person name="Zhong Z.M."/>
            <person name="Liu X."/>
            <person name="Yu X."/>
            <person name="Liu D.K."/>
            <person name="Tu X.D."/>
            <person name="Liu B."/>
            <person name="Hao Y."/>
            <person name="Liao X.Y."/>
            <person name="Jiang Y.T."/>
            <person name="Sun W.H."/>
            <person name="Chen J."/>
            <person name="Chen Y.Q."/>
            <person name="Ai Y."/>
            <person name="Zhai J.W."/>
            <person name="Wu S.S."/>
            <person name="Zhou Z."/>
            <person name="Hsiao Y.Y."/>
            <person name="Wu W.L."/>
            <person name="Chen Y.Y."/>
            <person name="Lin Y.F."/>
            <person name="Hsu J.L."/>
            <person name="Li C.Y."/>
            <person name="Wang Z.W."/>
            <person name="Zhao X."/>
            <person name="Zhong W.Y."/>
            <person name="Ma X.K."/>
            <person name="Ma L."/>
            <person name="Huang J."/>
            <person name="Chen G.Z."/>
            <person name="Huang M.Z."/>
            <person name="Huang L."/>
            <person name="Peng D.H."/>
            <person name="Luo Y.B."/>
            <person name="Zou S.Q."/>
            <person name="Chen S.P."/>
            <person name="Lan S."/>
            <person name="Tsai W.C."/>
            <person name="Van de Peer Y."/>
            <person name="Liu Z.J."/>
        </authorList>
    </citation>
    <scope>NUCLEOTIDE SEQUENCE [LARGE SCALE GENOMIC DNA]</scope>
    <source>
        <strain evidence="14">Lor287</strain>
    </source>
</reference>
<accession>A0AAP0G631</accession>
<keyword evidence="15" id="KW-1185">Reference proteome</keyword>
<feature type="compositionally biased region" description="Basic and acidic residues" evidence="12">
    <location>
        <begin position="416"/>
        <end position="442"/>
    </location>
</feature>
<dbReference type="GO" id="GO:0008353">
    <property type="term" value="F:RNA polymerase II CTD heptapeptide repeat kinase activity"/>
    <property type="evidence" value="ECO:0007669"/>
    <property type="project" value="UniProtKB-EC"/>
</dbReference>
<dbReference type="PROSITE" id="PS00107">
    <property type="entry name" value="PROTEIN_KINASE_ATP"/>
    <property type="match status" value="1"/>
</dbReference>
<dbReference type="EMBL" id="JBBWWQ010000009">
    <property type="protein sequence ID" value="KAK8939012.1"/>
    <property type="molecule type" value="Genomic_DNA"/>
</dbReference>
<dbReference type="PANTHER" id="PTHR24056">
    <property type="entry name" value="CELL DIVISION PROTEIN KINASE"/>
    <property type="match status" value="1"/>
</dbReference>
<evidence type="ECO:0000256" key="8">
    <source>
        <dbReference type="ARBA" id="ARBA00048367"/>
    </source>
</evidence>
<dbReference type="Proteomes" id="UP001418222">
    <property type="component" value="Unassembled WGS sequence"/>
</dbReference>
<keyword evidence="2 11" id="KW-0723">Serine/threonine-protein kinase</keyword>
<feature type="binding site" evidence="10">
    <location>
        <position position="52"/>
    </location>
    <ligand>
        <name>ATP</name>
        <dbReference type="ChEBI" id="CHEBI:30616"/>
    </ligand>
</feature>